<dbReference type="Pfam" id="PF14322">
    <property type="entry name" value="SusD-like_3"/>
    <property type="match status" value="1"/>
</dbReference>
<dbReference type="Gene3D" id="1.25.40.390">
    <property type="match status" value="1"/>
</dbReference>
<keyword evidence="5" id="KW-0998">Cell outer membrane</keyword>
<keyword evidence="9" id="KW-1185">Reference proteome</keyword>
<evidence type="ECO:0000256" key="4">
    <source>
        <dbReference type="ARBA" id="ARBA00023136"/>
    </source>
</evidence>
<evidence type="ECO:0000259" key="7">
    <source>
        <dbReference type="Pfam" id="PF14322"/>
    </source>
</evidence>
<name>A0A2V1IZ33_9BACT</name>
<dbReference type="AlphaFoldDB" id="A0A2V1IZ33"/>
<dbReference type="EMBL" id="PUBV01000002">
    <property type="protein sequence ID" value="PWB09375.1"/>
    <property type="molecule type" value="Genomic_DNA"/>
</dbReference>
<evidence type="ECO:0000313" key="9">
    <source>
        <dbReference type="Proteomes" id="UP000244925"/>
    </source>
</evidence>
<evidence type="ECO:0000256" key="5">
    <source>
        <dbReference type="ARBA" id="ARBA00023237"/>
    </source>
</evidence>
<evidence type="ECO:0000259" key="6">
    <source>
        <dbReference type="Pfam" id="PF07980"/>
    </source>
</evidence>
<evidence type="ECO:0000313" key="8">
    <source>
        <dbReference type="EMBL" id="PWB09375.1"/>
    </source>
</evidence>
<comment type="caution">
    <text evidence="8">The sequence shown here is derived from an EMBL/GenBank/DDBJ whole genome shotgun (WGS) entry which is preliminary data.</text>
</comment>
<sequence length="601" mass="68233">MKNIISKILLGSIVAGTGMVYMSCANELDMKPQDWYVPETFWKTKTEFEGNQIALANQFRGFTYQVMFSAGELRSGIFTLSTIDGSGTADADVIQQVVDVSHPQFSNFGGWHGMIANYNEVLYRCENEGVEILDEDTRKGLMAMAYGQRAYCYFQMYKMYGGVPLRTVPDVLLGEYDPEKLYMARATAEETLNFIKDDVKKSIELFNESNYVFKSNKKDYYWSKAASEMLAGEVYLWSAKVATGDHAAGGTSDIQTAKGYFENVIGNYGFALQSDFYSIWTSSHNKEAIFSVCYSSEEDGVYYTSPETNFLWARTTGAAGNNYWSTMDDDGWGKISGKAYRFGRWCEEKDGKLTQRTSKVWDKANFGVMRYLYKNALYYHFDEADSRGDAFYPQYHLTDADRGTKTLMLNNFNPHDYKLAGCFVIKFRPSIIAGSNYYRFKVDVPIYRLADAHLKLAECCNYLDDKNGLKTNIDIVRKRAYGAKYDAAVHGFIPSTFADNEVALLKEYDKEFYMEGHRWWDLRRLTLVKDGAQTDHLVFQPQGCIGYGLNPVDNAWMVENDGSAVVTSVPVLTTQEAHKLLWPIDNNTLGADPLLEQNPGY</sequence>
<feature type="domain" description="SusD-like N-terminal" evidence="7">
    <location>
        <begin position="93"/>
        <end position="218"/>
    </location>
</feature>
<evidence type="ECO:0000256" key="3">
    <source>
        <dbReference type="ARBA" id="ARBA00022729"/>
    </source>
</evidence>
<dbReference type="InterPro" id="IPR033985">
    <property type="entry name" value="SusD-like_N"/>
</dbReference>
<dbReference type="RefSeq" id="WP_107034997.1">
    <property type="nucleotide sequence ID" value="NZ_CAPGHW010000017.1"/>
</dbReference>
<feature type="domain" description="RagB/SusD" evidence="6">
    <location>
        <begin position="433"/>
        <end position="601"/>
    </location>
</feature>
<evidence type="ECO:0000256" key="1">
    <source>
        <dbReference type="ARBA" id="ARBA00004442"/>
    </source>
</evidence>
<protein>
    <submittedName>
        <fullName evidence="8">RagB/SusD family nutrient uptake outer membrane protein</fullName>
    </submittedName>
</protein>
<dbReference type="InterPro" id="IPR012944">
    <property type="entry name" value="SusD_RagB_dom"/>
</dbReference>
<dbReference type="SUPFAM" id="SSF48452">
    <property type="entry name" value="TPR-like"/>
    <property type="match status" value="1"/>
</dbReference>
<dbReference type="Proteomes" id="UP000244925">
    <property type="component" value="Unassembled WGS sequence"/>
</dbReference>
<dbReference type="Pfam" id="PF07980">
    <property type="entry name" value="SusD_RagB"/>
    <property type="match status" value="1"/>
</dbReference>
<accession>A0A2V1IZ33</accession>
<dbReference type="InterPro" id="IPR011990">
    <property type="entry name" value="TPR-like_helical_dom_sf"/>
</dbReference>
<keyword evidence="4" id="KW-0472">Membrane</keyword>
<reference evidence="9" key="1">
    <citation type="submission" date="2018-02" db="EMBL/GenBank/DDBJ databases">
        <authorList>
            <person name="Clavel T."/>
            <person name="Strowig T."/>
        </authorList>
    </citation>
    <scope>NUCLEOTIDE SEQUENCE [LARGE SCALE GENOMIC DNA]</scope>
    <source>
        <strain evidence="9">DSM 100764</strain>
    </source>
</reference>
<evidence type="ECO:0000256" key="2">
    <source>
        <dbReference type="ARBA" id="ARBA00006275"/>
    </source>
</evidence>
<gene>
    <name evidence="8" type="ORF">C5O25_01670</name>
</gene>
<proteinExistence type="inferred from homology"/>
<comment type="subcellular location">
    <subcellularLocation>
        <location evidence="1">Cell outer membrane</location>
    </subcellularLocation>
</comment>
<dbReference type="GO" id="GO:0009279">
    <property type="term" value="C:cell outer membrane"/>
    <property type="evidence" value="ECO:0007669"/>
    <property type="project" value="UniProtKB-SubCell"/>
</dbReference>
<organism evidence="8 9">
    <name type="scientific">Paramuribaculum intestinale</name>
    <dbReference type="NCBI Taxonomy" id="2094151"/>
    <lineage>
        <taxon>Bacteria</taxon>
        <taxon>Pseudomonadati</taxon>
        <taxon>Bacteroidota</taxon>
        <taxon>Bacteroidia</taxon>
        <taxon>Bacteroidales</taxon>
        <taxon>Muribaculaceae</taxon>
        <taxon>Paramuribaculum</taxon>
    </lineage>
</organism>
<keyword evidence="3" id="KW-0732">Signal</keyword>
<comment type="similarity">
    <text evidence="2">Belongs to the SusD family.</text>
</comment>